<protein>
    <submittedName>
        <fullName evidence="1">Uncharacterized protein</fullName>
    </submittedName>
</protein>
<organism evidence="1 2">
    <name type="scientific">Tribonema minus</name>
    <dbReference type="NCBI Taxonomy" id="303371"/>
    <lineage>
        <taxon>Eukaryota</taxon>
        <taxon>Sar</taxon>
        <taxon>Stramenopiles</taxon>
        <taxon>Ochrophyta</taxon>
        <taxon>PX clade</taxon>
        <taxon>Xanthophyceae</taxon>
        <taxon>Tribonematales</taxon>
        <taxon>Tribonemataceae</taxon>
        <taxon>Tribonema</taxon>
    </lineage>
</organism>
<dbReference type="AlphaFoldDB" id="A0A836CCG7"/>
<evidence type="ECO:0000313" key="1">
    <source>
        <dbReference type="EMBL" id="KAG5179081.1"/>
    </source>
</evidence>
<dbReference type="Proteomes" id="UP000664859">
    <property type="component" value="Unassembled WGS sequence"/>
</dbReference>
<dbReference type="EMBL" id="JAFCMP010000501">
    <property type="protein sequence ID" value="KAG5179081.1"/>
    <property type="molecule type" value="Genomic_DNA"/>
</dbReference>
<comment type="caution">
    <text evidence="1">The sequence shown here is derived from an EMBL/GenBank/DDBJ whole genome shotgun (WGS) entry which is preliminary data.</text>
</comment>
<keyword evidence="2" id="KW-1185">Reference proteome</keyword>
<name>A0A836CCG7_9STRA</name>
<accession>A0A836CCG7</accession>
<reference evidence="1" key="1">
    <citation type="submission" date="2021-02" db="EMBL/GenBank/DDBJ databases">
        <title>First Annotated Genome of the Yellow-green Alga Tribonema minus.</title>
        <authorList>
            <person name="Mahan K.M."/>
        </authorList>
    </citation>
    <scope>NUCLEOTIDE SEQUENCE</scope>
    <source>
        <strain evidence="1">UTEX B ZZ1240</strain>
    </source>
</reference>
<evidence type="ECO:0000313" key="2">
    <source>
        <dbReference type="Proteomes" id="UP000664859"/>
    </source>
</evidence>
<sequence>MLALSCRLQCITVHSPRKVRWRDGTTTLPVFAAGSKVQDAKDESLEEDLIFYEIDADDIAAHLSAYIWQCSSEHDEVATIHGHAFGAKHSKRRRGAVPAGPTVLAEGRAILIALGSPDCDCRPVQAQGSYAFYRHRSMMLELAGPLPARAVIQAVANKIRHEVLRKLLLEAMLARAVDASEDPILGCHTGDEWDWLPRFPQVRAREYLLSAERWQELMRDFDIETFFTSKQAPLLDLRPDPTAALTAAQLAQLAAHYNGRYGHGGTQQLVAVRHVLGNEYELVWSDVFA</sequence>
<proteinExistence type="predicted"/>
<gene>
    <name evidence="1" type="ORF">JKP88DRAFT_280641</name>
</gene>